<evidence type="ECO:0000256" key="11">
    <source>
        <dbReference type="ARBA" id="ARBA00023163"/>
    </source>
</evidence>
<dbReference type="GO" id="GO:0000166">
    <property type="term" value="F:nucleotide binding"/>
    <property type="evidence" value="ECO:0007669"/>
    <property type="project" value="UniProtKB-UniRule"/>
</dbReference>
<dbReference type="Gene3D" id="1.10.287.30">
    <property type="entry name" value="E2 (early) protein, N terminal domain, subdomain 1"/>
    <property type="match status" value="1"/>
</dbReference>
<evidence type="ECO:0000256" key="10">
    <source>
        <dbReference type="ARBA" id="ARBA00023159"/>
    </source>
</evidence>
<dbReference type="InterPro" id="IPR042503">
    <property type="entry name" value="Regulatory_protein_E2_N_1"/>
</dbReference>
<accession>A0A2D2AL34</accession>
<dbReference type="InterPro" id="IPR000427">
    <property type="entry name" value="Papillomavirus_E2_C"/>
</dbReference>
<dbReference type="Pfam" id="PF00508">
    <property type="entry name" value="PPV_E2_N"/>
    <property type="match status" value="1"/>
</dbReference>
<dbReference type="GO" id="GO:0042025">
    <property type="term" value="C:host cell nucleus"/>
    <property type="evidence" value="ECO:0007669"/>
    <property type="project" value="UniProtKB-SubCell"/>
</dbReference>
<evidence type="ECO:0000256" key="12">
    <source>
        <dbReference type="HAMAP-Rule" id="MF_04001"/>
    </source>
</evidence>
<comment type="function">
    <text evidence="12">Plays a role in the initiation of viral DNA replication. A dimer of E2 interacts with a dimer of E1 in order to improve specificity of E1 DNA binding activity. Once the complex recognizes and binds DNA at specific sites, the E2 dimer is removed from DNA. E2 also regulates viral transcription through binding to the E2RE response element (5'-ACCNNNNNNGGT-3') present in multiple copies in the regulatory regions of the viral genome. Activates or represses transcription depending on E2RE's position with regards to proximal promoter elements including the TATA-box. Repression occurs by sterically hindering the assembly of the transcription initiation complex.</text>
</comment>
<dbReference type="Gene3D" id="2.170.200.10">
    <property type="entry name" value="Papillomavirus E2 early protein domain"/>
    <property type="match status" value="1"/>
</dbReference>
<evidence type="ECO:0000256" key="3">
    <source>
        <dbReference type="ARBA" id="ARBA00022491"/>
    </source>
</evidence>
<feature type="compositionally biased region" description="Basic residues" evidence="13">
    <location>
        <begin position="297"/>
        <end position="320"/>
    </location>
</feature>
<keyword evidence="10 12" id="KW-0010">Activator</keyword>
<evidence type="ECO:0000259" key="14">
    <source>
        <dbReference type="Pfam" id="PF00508"/>
    </source>
</evidence>
<dbReference type="SUPFAM" id="SSF54957">
    <property type="entry name" value="Viral DNA-binding domain"/>
    <property type="match status" value="1"/>
</dbReference>
<comment type="subunit">
    <text evidence="12">Binds DNA as homodimer. Interacts with protein E1; this interaction greatly increases E1 DNA-binding activity. Interacts with protein L1; this interaction enhances E2-dependent replication and transcription activation. Interacts with protein L2; this interaction inhibits E2 transcriptional activity but not DNA replication function E2. Interacts with protein E7; this interaction inhibits E7 oncogenic activity. Interacts with host TAF1; this interaction modulates E2-dependent transcriptional regulation. Interacts with host BRD4; this interaction mediates E2 transcriptional activation function. Additionally, the interaction with host BRD4 on mitotic chromosomes mediates tethering of the viral genome. Interacts with host TOPBP1; this interaction is required for optimal viral DNA replication.</text>
</comment>
<dbReference type="GO" id="GO:0006351">
    <property type="term" value="P:DNA-templated transcription"/>
    <property type="evidence" value="ECO:0007669"/>
    <property type="project" value="UniProtKB-UniRule"/>
</dbReference>
<comment type="PTM">
    <text evidence="12">Phosphorylated.</text>
</comment>
<evidence type="ECO:0000256" key="4">
    <source>
        <dbReference type="ARBA" id="ARBA00022518"/>
    </source>
</evidence>
<gene>
    <name evidence="12 16" type="primary">E2</name>
</gene>
<evidence type="ECO:0000256" key="8">
    <source>
        <dbReference type="ARBA" id="ARBA00023015"/>
    </source>
</evidence>
<dbReference type="InterPro" id="IPR036050">
    <property type="entry name" value="Regulatory_protein_E2_N"/>
</dbReference>
<keyword evidence="7 12" id="KW-0235">DNA replication</keyword>
<dbReference type="InterPro" id="IPR035975">
    <property type="entry name" value="E2/EBNA1_C_sf"/>
</dbReference>
<organism evidence="16">
    <name type="scientific">Betapapillomavirus 5</name>
    <dbReference type="NCBI Taxonomy" id="334209"/>
    <lineage>
        <taxon>Viruses</taxon>
        <taxon>Monodnaviria</taxon>
        <taxon>Shotokuvirae</taxon>
        <taxon>Cossaviricota</taxon>
        <taxon>Papovaviricetes</taxon>
        <taxon>Zurhausenvirales</taxon>
        <taxon>Papillomaviridae</taxon>
        <taxon>Firstpapillomavirinae</taxon>
        <taxon>Betapapillomavirus</taxon>
    </lineage>
</organism>
<protein>
    <recommendedName>
        <fullName evidence="12">Regulatory protein E2</fullName>
    </recommendedName>
</protein>
<comment type="similarity">
    <text evidence="12">Belongs to the papillomaviridae E2 protein family.</text>
</comment>
<dbReference type="InterPro" id="IPR042504">
    <property type="entry name" value="Regulatory_protein_E2_N_2"/>
</dbReference>
<feature type="region of interest" description="DNA-binding domain" evidence="12">
    <location>
        <begin position="386"/>
        <end position="470"/>
    </location>
</feature>
<dbReference type="InterPro" id="IPR001866">
    <property type="entry name" value="PPV_E2_N"/>
</dbReference>
<evidence type="ECO:0000256" key="9">
    <source>
        <dbReference type="ARBA" id="ARBA00023125"/>
    </source>
</evidence>
<dbReference type="Pfam" id="PF00511">
    <property type="entry name" value="PPV_E2_C"/>
    <property type="match status" value="1"/>
</dbReference>
<proteinExistence type="inferred from homology"/>
<evidence type="ECO:0000256" key="6">
    <source>
        <dbReference type="ARBA" id="ARBA00022562"/>
    </source>
</evidence>
<feature type="domain" description="Papillomavirus E2 N-terminal" evidence="14">
    <location>
        <begin position="1"/>
        <end position="198"/>
    </location>
</feature>
<evidence type="ECO:0000256" key="1">
    <source>
        <dbReference type="ARBA" id="ARBA00004147"/>
    </source>
</evidence>
<comment type="subcellular location">
    <subcellularLocation>
        <location evidence="1 12">Host nucleus</location>
    </subcellularLocation>
</comment>
<evidence type="ECO:0000256" key="5">
    <source>
        <dbReference type="ARBA" id="ARBA00022553"/>
    </source>
</evidence>
<dbReference type="InterPro" id="IPR033668">
    <property type="entry name" value="Reg_prot_E2"/>
</dbReference>
<feature type="compositionally biased region" description="Polar residues" evidence="13">
    <location>
        <begin position="220"/>
        <end position="229"/>
    </location>
</feature>
<comment type="caution">
    <text evidence="12">Lacks conserved residue(s) required for the propagation of feature annotation.</text>
</comment>
<dbReference type="GO" id="GO:0039693">
    <property type="term" value="P:viral DNA genome replication"/>
    <property type="evidence" value="ECO:0007669"/>
    <property type="project" value="UniProtKB-UniRule"/>
</dbReference>
<dbReference type="HAMAP" id="MF_04001">
    <property type="entry name" value="PPV_E2"/>
    <property type="match status" value="1"/>
</dbReference>
<evidence type="ECO:0000256" key="7">
    <source>
        <dbReference type="ARBA" id="ARBA00022705"/>
    </source>
</evidence>
<dbReference type="SUPFAM" id="SSF51332">
    <property type="entry name" value="E2 regulatory, transactivation domain"/>
    <property type="match status" value="1"/>
</dbReference>
<dbReference type="Gene3D" id="3.30.70.330">
    <property type="match status" value="1"/>
</dbReference>
<dbReference type="GO" id="GO:0006275">
    <property type="term" value="P:regulation of DNA replication"/>
    <property type="evidence" value="ECO:0007669"/>
    <property type="project" value="UniProtKB-UniRule"/>
</dbReference>
<evidence type="ECO:0000313" key="16">
    <source>
        <dbReference type="EMBL" id="ATQ38157.1"/>
    </source>
</evidence>
<feature type="domain" description="Papillomavirus E2 C-terminal" evidence="15">
    <location>
        <begin position="388"/>
        <end position="466"/>
    </location>
</feature>
<dbReference type="Proteomes" id="UP000290488">
    <property type="component" value="Segment"/>
</dbReference>
<sequence length="470" mass="53989">MEALNQRFNVLQDQLMDIYERGSDTLEEQIKHWTLLKQEQIILHYARRRGIMRLGYHPVPTLAVSELKAKDAIAMVLHLENLKQSPYKDEPWTLINTSLETFRSPPANCFKKGPQNVEVLFDGDPENVMLYTAWKFIYYEDTEGQWQKTEGHIDYAGLYYVEGGIKHYYVEFNVDAQRFGTRGEWEVRFNGETLFAPVTSSSPSPLEEIGERPKSPDVPETTTDTGTLQRETRHTERAESTLPKGRRYERKESSPTSTSLRGRQKVSGHTSRKKESRRSRSTSSGRLGTDQAAARGRGQRQARPRTRSRSRRRSRSRSKGGGRTTAESRRGRCGGRGYFTRSRSRSAESRSTDQCGILPSQVGTGVQSVGRKYSSRVERLLAEAVDPPVILIRGPPNTLKCYRYREKERLKGFYDRFSTTWSWVGSEGNARLGRARMLICFLNEEQRERFIDKMRLPKGVDWSYGNFASI</sequence>
<dbReference type="GO" id="GO:0006260">
    <property type="term" value="P:DNA replication"/>
    <property type="evidence" value="ECO:0007669"/>
    <property type="project" value="UniProtKB-KW"/>
</dbReference>
<keyword evidence="3 12" id="KW-0678">Repressor</keyword>
<keyword evidence="11 12" id="KW-0804">Transcription</keyword>
<keyword evidence="6 12" id="KW-1048">Host nucleus</keyword>
<evidence type="ECO:0000259" key="15">
    <source>
        <dbReference type="Pfam" id="PF00511"/>
    </source>
</evidence>
<dbReference type="InterPro" id="IPR012677">
    <property type="entry name" value="Nucleotide-bd_a/b_plait_sf"/>
</dbReference>
<evidence type="ECO:0000256" key="2">
    <source>
        <dbReference type="ARBA" id="ARBA00007794"/>
    </source>
</evidence>
<feature type="region of interest" description="Disordered" evidence="13">
    <location>
        <begin position="196"/>
        <end position="356"/>
    </location>
</feature>
<dbReference type="EMBL" id="MF588687">
    <property type="protein sequence ID" value="ATQ38157.1"/>
    <property type="molecule type" value="Genomic_DNA"/>
</dbReference>
<keyword evidence="9 12" id="KW-0238">DNA-binding</keyword>
<keyword evidence="8 12" id="KW-0805">Transcription regulation</keyword>
<dbReference type="GO" id="GO:0003677">
    <property type="term" value="F:DNA binding"/>
    <property type="evidence" value="ECO:0007669"/>
    <property type="project" value="UniProtKB-UniRule"/>
</dbReference>
<feature type="compositionally biased region" description="Basic and acidic residues" evidence="13">
    <location>
        <begin position="230"/>
        <end position="239"/>
    </location>
</feature>
<evidence type="ECO:0000256" key="13">
    <source>
        <dbReference type="SAM" id="MobiDB-lite"/>
    </source>
</evidence>
<dbReference type="GO" id="GO:0003700">
    <property type="term" value="F:DNA-binding transcription factor activity"/>
    <property type="evidence" value="ECO:0007669"/>
    <property type="project" value="UniProtKB-UniRule"/>
</dbReference>
<feature type="compositionally biased region" description="Basic residues" evidence="13">
    <location>
        <begin position="262"/>
        <end position="280"/>
    </location>
</feature>
<keyword evidence="4 12" id="KW-0244">Early protein</keyword>
<name>A0A2D2AL34_9PAPI</name>
<comment type="similarity">
    <text evidence="2">Belongs to the papillomaviridae E8^E2C protein family.</text>
</comment>
<reference evidence="16" key="1">
    <citation type="journal article" date="2018" name="MSphere">
        <title>Metagenomic Discovery of 83 New Human Papillomavirus Types in Patients with Immunodeficiency.</title>
        <authorList>
            <person name="Pastrana D.V."/>
            <person name="Peretti A."/>
            <person name="Welch N.L."/>
            <person name="Borgogna C."/>
            <person name="Olivero C."/>
            <person name="Badolato R."/>
            <person name="Notarangelo L.D."/>
            <person name="Gariglio M."/>
            <person name="FitzGerald P.C."/>
            <person name="McIntosh C.E."/>
            <person name="Reeves J."/>
            <person name="Starrett G.J."/>
            <person name="Bliskovsky V."/>
            <person name="Velez D."/>
            <person name="Brownell I."/>
            <person name="Yarchoan R."/>
            <person name="Wyvill K.M."/>
            <person name="Uldrick T.S."/>
            <person name="Maldarelli F."/>
            <person name="Lisco A."/>
            <person name="Sereti I."/>
            <person name="Gonzalez C.M."/>
            <person name="Androphy E.J."/>
            <person name="McBride A.A."/>
            <person name="Van Doorslaer K."/>
            <person name="Garcia F."/>
            <person name="Dvoretzky I."/>
            <person name="Liu J.S."/>
            <person name="Han J."/>
            <person name="Murphy P.M."/>
            <person name="McDermott D.H."/>
            <person name="Buck C.B."/>
        </authorList>
    </citation>
    <scope>NUCLEOTIDE SEQUENCE</scope>
    <source>
        <strain evidence="16">Beta05_EV03c09</strain>
    </source>
</reference>
<keyword evidence="5 12" id="KW-0597">Phosphoprotein</keyword>